<dbReference type="STRING" id="1703345.A3860_37760"/>
<feature type="chain" id="PRO_5010700511" evidence="1">
    <location>
        <begin position="22"/>
        <end position="332"/>
    </location>
</feature>
<protein>
    <submittedName>
        <fullName evidence="2">Uncharacterized protein</fullName>
    </submittedName>
</protein>
<dbReference type="Proteomes" id="UP000192796">
    <property type="component" value="Unassembled WGS sequence"/>
</dbReference>
<dbReference type="EMBL" id="LVYD01000081">
    <property type="protein sequence ID" value="OQP59407.1"/>
    <property type="molecule type" value="Genomic_DNA"/>
</dbReference>
<evidence type="ECO:0000313" key="3">
    <source>
        <dbReference type="Proteomes" id="UP000192796"/>
    </source>
</evidence>
<evidence type="ECO:0000313" key="2">
    <source>
        <dbReference type="EMBL" id="OQP59407.1"/>
    </source>
</evidence>
<dbReference type="AlphaFoldDB" id="A0A1V9FM67"/>
<proteinExistence type="predicted"/>
<sequence length="332" mass="35204">MRTNKQVSFYAVACIGLLIFAAGCRKNGAAPAEATPADDAAALPDGSVLTPVGYMDKSKVHYIAPGFQLSMNHGHLQKVEAATGKLIEDFGEVKPLEPKYNLALRTTTGTSPLARGGAVVPYVQGWIAYSYWTNPNTSNPITNFTTDWVVPSVPATKGSQTVFLFNGMQNGTTSASYIIQPVLQWGPSAAGGGKYWSITNWYVSASSAFYGTLSNVSAGTSLHGILKQTAVLGSNYSYNSSFSGYPASNALQINNVPQAYWASETLESYGVSNPSGMYPPNSFVAMKSIVMQQGSAYASLSWSTVQATPGSAQKAVVISNSASNGEVDIYFR</sequence>
<keyword evidence="3" id="KW-1185">Reference proteome</keyword>
<dbReference type="PROSITE" id="PS51257">
    <property type="entry name" value="PROKAR_LIPOPROTEIN"/>
    <property type="match status" value="1"/>
</dbReference>
<dbReference type="OrthoDB" id="796457at2"/>
<name>A0A1V9FM67_9BACT</name>
<evidence type="ECO:0000256" key="1">
    <source>
        <dbReference type="SAM" id="SignalP"/>
    </source>
</evidence>
<organism evidence="2 3">
    <name type="scientific">Niastella vici</name>
    <dbReference type="NCBI Taxonomy" id="1703345"/>
    <lineage>
        <taxon>Bacteria</taxon>
        <taxon>Pseudomonadati</taxon>
        <taxon>Bacteroidota</taxon>
        <taxon>Chitinophagia</taxon>
        <taxon>Chitinophagales</taxon>
        <taxon>Chitinophagaceae</taxon>
        <taxon>Niastella</taxon>
    </lineage>
</organism>
<comment type="caution">
    <text evidence="2">The sequence shown here is derived from an EMBL/GenBank/DDBJ whole genome shotgun (WGS) entry which is preliminary data.</text>
</comment>
<feature type="signal peptide" evidence="1">
    <location>
        <begin position="1"/>
        <end position="21"/>
    </location>
</feature>
<dbReference type="RefSeq" id="WP_081154768.1">
    <property type="nucleotide sequence ID" value="NZ_LVYD01000081.1"/>
</dbReference>
<gene>
    <name evidence="2" type="ORF">A3860_37760</name>
</gene>
<keyword evidence="1" id="KW-0732">Signal</keyword>
<reference evidence="2 3" key="1">
    <citation type="submission" date="2016-03" db="EMBL/GenBank/DDBJ databases">
        <title>Niastella vici sp. nov., isolated from farmland soil.</title>
        <authorList>
            <person name="Chen L."/>
            <person name="Wang D."/>
            <person name="Yang S."/>
            <person name="Wang G."/>
        </authorList>
    </citation>
    <scope>NUCLEOTIDE SEQUENCE [LARGE SCALE GENOMIC DNA]</scope>
    <source>
        <strain evidence="2 3">DJ57</strain>
    </source>
</reference>
<accession>A0A1V9FM67</accession>